<dbReference type="PANTHER" id="PTHR45913">
    <property type="entry name" value="EPM2A-INTERACTING PROTEIN 1"/>
    <property type="match status" value="1"/>
</dbReference>
<evidence type="ECO:0000313" key="2">
    <source>
        <dbReference type="Proteomes" id="UP000887159"/>
    </source>
</evidence>
<dbReference type="AlphaFoldDB" id="A0A8X6SEU0"/>
<proteinExistence type="predicted"/>
<name>A0A8X6SEU0_TRICX</name>
<keyword evidence="2" id="KW-1185">Reference proteome</keyword>
<dbReference type="PANTHER" id="PTHR45913:SF10">
    <property type="entry name" value="DUF4371 DOMAIN-CONTAINING PROTEIN"/>
    <property type="match status" value="1"/>
</dbReference>
<evidence type="ECO:0000313" key="1">
    <source>
        <dbReference type="EMBL" id="GFY11921.1"/>
    </source>
</evidence>
<dbReference type="EMBL" id="BMAU01021309">
    <property type="protein sequence ID" value="GFY11921.1"/>
    <property type="molecule type" value="Genomic_DNA"/>
</dbReference>
<organism evidence="1 2">
    <name type="scientific">Trichonephila clavipes</name>
    <name type="common">Golden silk orbweaver</name>
    <name type="synonym">Nephila clavipes</name>
    <dbReference type="NCBI Taxonomy" id="2585209"/>
    <lineage>
        <taxon>Eukaryota</taxon>
        <taxon>Metazoa</taxon>
        <taxon>Ecdysozoa</taxon>
        <taxon>Arthropoda</taxon>
        <taxon>Chelicerata</taxon>
        <taxon>Arachnida</taxon>
        <taxon>Araneae</taxon>
        <taxon>Araneomorphae</taxon>
        <taxon>Entelegynae</taxon>
        <taxon>Araneoidea</taxon>
        <taxon>Nephilidae</taxon>
        <taxon>Trichonephila</taxon>
    </lineage>
</organism>
<accession>A0A8X6SEU0</accession>
<reference evidence="1" key="1">
    <citation type="submission" date="2020-08" db="EMBL/GenBank/DDBJ databases">
        <title>Multicomponent nature underlies the extraordinary mechanical properties of spider dragline silk.</title>
        <authorList>
            <person name="Kono N."/>
            <person name="Nakamura H."/>
            <person name="Mori M."/>
            <person name="Yoshida Y."/>
            <person name="Ohtoshi R."/>
            <person name="Malay A.D."/>
            <person name="Moran D.A.P."/>
            <person name="Tomita M."/>
            <person name="Numata K."/>
            <person name="Arakawa K."/>
        </authorList>
    </citation>
    <scope>NUCLEOTIDE SEQUENCE</scope>
</reference>
<sequence>MPLSAKTVKDRTVKMSANITNQQTEYLKLASTLPIAVDESCDLNDIAQYSPFVRFISTTGPKEELLGLLPLKGQTRGVDIVNVAIECFEKHELPLEKNCLDFNERSEEYDRSKKWICCYFARKN</sequence>
<dbReference type="Proteomes" id="UP000887159">
    <property type="component" value="Unassembled WGS sequence"/>
</dbReference>
<comment type="caution">
    <text evidence="1">The sequence shown here is derived from an EMBL/GenBank/DDBJ whole genome shotgun (WGS) entry which is preliminary data.</text>
</comment>
<gene>
    <name evidence="1" type="primary">XELAEV_18025064mg</name>
    <name evidence="1" type="ORF">TNCV_4974211</name>
</gene>
<protein>
    <submittedName>
        <fullName evidence="1">Uncharacterized protein</fullName>
    </submittedName>
</protein>